<dbReference type="InterPro" id="IPR042426">
    <property type="entry name" value="CDPF1"/>
</dbReference>
<keyword evidence="5" id="KW-1185">Reference proteome</keyword>
<evidence type="ECO:0000259" key="3">
    <source>
        <dbReference type="Pfam" id="PF10170"/>
    </source>
</evidence>
<accession>A0A3P6SV39</accession>
<gene>
    <name evidence="4" type="ORF">NLS_LOCUS1520</name>
</gene>
<organism evidence="4 5">
    <name type="scientific">Litomosoides sigmodontis</name>
    <name type="common">Filarial nematode worm</name>
    <dbReference type="NCBI Taxonomy" id="42156"/>
    <lineage>
        <taxon>Eukaryota</taxon>
        <taxon>Metazoa</taxon>
        <taxon>Ecdysozoa</taxon>
        <taxon>Nematoda</taxon>
        <taxon>Chromadorea</taxon>
        <taxon>Rhabditida</taxon>
        <taxon>Spirurina</taxon>
        <taxon>Spiruromorpha</taxon>
        <taxon>Filarioidea</taxon>
        <taxon>Onchocercidae</taxon>
        <taxon>Litomosoides</taxon>
    </lineage>
</organism>
<evidence type="ECO:0000256" key="2">
    <source>
        <dbReference type="ARBA" id="ARBA00014801"/>
    </source>
</evidence>
<protein>
    <recommendedName>
        <fullName evidence="2">Cysteine-rich DPF motif domain-containing protein 1</fullName>
    </recommendedName>
</protein>
<dbReference type="PANTHER" id="PTHR31849">
    <property type="entry name" value="CYSTEINE-RICH PDF MOTIF DOMAIN-CONTAINING PROTEIN 1"/>
    <property type="match status" value="1"/>
</dbReference>
<comment type="similarity">
    <text evidence="1">Belongs to the CDPF1 family.</text>
</comment>
<evidence type="ECO:0000313" key="5">
    <source>
        <dbReference type="Proteomes" id="UP000277928"/>
    </source>
</evidence>
<reference evidence="4 5" key="1">
    <citation type="submission" date="2018-08" db="EMBL/GenBank/DDBJ databases">
        <authorList>
            <person name="Laetsch R D."/>
            <person name="Stevens L."/>
            <person name="Kumar S."/>
            <person name="Blaxter L. M."/>
        </authorList>
    </citation>
    <scope>NUCLEOTIDE SEQUENCE [LARGE SCALE GENOMIC DNA]</scope>
</reference>
<evidence type="ECO:0000313" key="4">
    <source>
        <dbReference type="EMBL" id="VDK71680.1"/>
    </source>
</evidence>
<dbReference type="OMA" id="YKDEMYY"/>
<dbReference type="Proteomes" id="UP000277928">
    <property type="component" value="Unassembled WGS sequence"/>
</dbReference>
<sequence>MDCVGGEPSRVARSGDCAEKEDGDGNLVKFTCVLCGLSENCRYGLVEVVGLTHTYRYKDEMYYMLDPFRNRSNVDERRLARTKANTRNKISGSKVKSIFDVVVLGAICSICGQPVCISEDCSVFYTKTFCIVCVTREKTHFPKSFIEQIDATRKQRKAEGKEVKTSI</sequence>
<evidence type="ECO:0000256" key="1">
    <source>
        <dbReference type="ARBA" id="ARBA00007917"/>
    </source>
</evidence>
<name>A0A3P6SV39_LITSI</name>
<dbReference type="Pfam" id="PF10170">
    <property type="entry name" value="C6_DPF"/>
    <property type="match status" value="1"/>
</dbReference>
<dbReference type="InterPro" id="IPR018785">
    <property type="entry name" value="CDPF1_dom"/>
</dbReference>
<dbReference type="PANTHER" id="PTHR31849:SF1">
    <property type="entry name" value="CYSTEINE-RICH DPF MOTIF DOMAIN-CONTAINING PROTEIN 1"/>
    <property type="match status" value="1"/>
</dbReference>
<dbReference type="OrthoDB" id="191995at2759"/>
<dbReference type="AlphaFoldDB" id="A0A3P6SV39"/>
<feature type="domain" description="Cysteine-rich DPF motif" evidence="3">
    <location>
        <begin position="30"/>
        <end position="149"/>
    </location>
</feature>
<proteinExistence type="inferred from homology"/>
<dbReference type="EMBL" id="UYRX01000054">
    <property type="protein sequence ID" value="VDK71680.1"/>
    <property type="molecule type" value="Genomic_DNA"/>
</dbReference>